<dbReference type="EMBL" id="AP025523">
    <property type="protein sequence ID" value="BDE05656.1"/>
    <property type="molecule type" value="Genomic_DNA"/>
</dbReference>
<dbReference type="PANTHER" id="PTHR35526">
    <property type="entry name" value="ANTI-SIGMA-F FACTOR RSBW-RELATED"/>
    <property type="match status" value="1"/>
</dbReference>
<name>A0AAN1XUA6_UNVUL</name>
<dbReference type="GO" id="GO:0004674">
    <property type="term" value="F:protein serine/threonine kinase activity"/>
    <property type="evidence" value="ECO:0007669"/>
    <property type="project" value="UniProtKB-KW"/>
</dbReference>
<proteinExistence type="predicted"/>
<keyword evidence="1" id="KW-0723">Serine/threonine-protein kinase</keyword>
<evidence type="ECO:0000313" key="3">
    <source>
        <dbReference type="EMBL" id="BDE05656.1"/>
    </source>
</evidence>
<evidence type="ECO:0000256" key="1">
    <source>
        <dbReference type="ARBA" id="ARBA00022527"/>
    </source>
</evidence>
<dbReference type="PANTHER" id="PTHR35526:SF3">
    <property type="entry name" value="ANTI-SIGMA-F FACTOR RSBW"/>
    <property type="match status" value="1"/>
</dbReference>
<dbReference type="Gene3D" id="3.30.565.10">
    <property type="entry name" value="Histidine kinase-like ATPase, C-terminal domain"/>
    <property type="match status" value="1"/>
</dbReference>
<dbReference type="SMART" id="SM00387">
    <property type="entry name" value="HATPase_c"/>
    <property type="match status" value="1"/>
</dbReference>
<dbReference type="InterPro" id="IPR050267">
    <property type="entry name" value="Anti-sigma-factor_SerPK"/>
</dbReference>
<dbReference type="CDD" id="cd16936">
    <property type="entry name" value="HATPase_RsbW-like"/>
    <property type="match status" value="1"/>
</dbReference>
<organism evidence="3 4">
    <name type="scientific">Vulcanimicrobium alpinum</name>
    <dbReference type="NCBI Taxonomy" id="3016050"/>
    <lineage>
        <taxon>Bacteria</taxon>
        <taxon>Bacillati</taxon>
        <taxon>Vulcanimicrobiota</taxon>
        <taxon>Vulcanimicrobiia</taxon>
        <taxon>Vulcanimicrobiales</taxon>
        <taxon>Vulcanimicrobiaceae</taxon>
        <taxon>Vulcanimicrobium</taxon>
    </lineage>
</organism>
<dbReference type="InterPro" id="IPR036890">
    <property type="entry name" value="HATPase_C_sf"/>
</dbReference>
<gene>
    <name evidence="3" type="ORF">WPS_09320</name>
</gene>
<dbReference type="SUPFAM" id="SSF55874">
    <property type="entry name" value="ATPase domain of HSP90 chaperone/DNA topoisomerase II/histidine kinase"/>
    <property type="match status" value="1"/>
</dbReference>
<dbReference type="InterPro" id="IPR003594">
    <property type="entry name" value="HATPase_dom"/>
</dbReference>
<accession>A0AAN1XUA6</accession>
<evidence type="ECO:0000259" key="2">
    <source>
        <dbReference type="SMART" id="SM00387"/>
    </source>
</evidence>
<dbReference type="RefSeq" id="WP_317996683.1">
    <property type="nucleotide sequence ID" value="NZ_AP025523.1"/>
</dbReference>
<keyword evidence="4" id="KW-1185">Reference proteome</keyword>
<evidence type="ECO:0000313" key="4">
    <source>
        <dbReference type="Proteomes" id="UP001317532"/>
    </source>
</evidence>
<keyword evidence="1" id="KW-0418">Kinase</keyword>
<dbReference type="AlphaFoldDB" id="A0AAN1XUA6"/>
<sequence>MTYAPEWSMVAPDAREALSARRAIRSFLAAQADEASDLDAVELIVGELVGNVVKHAPGAIGLHVSWCGAGATLIVADRGPGIPSLRRVPDAAATGGRGLFLVEALALRVRIENTPGAGARVVVDLPVRRNAASRSSRGD</sequence>
<dbReference type="KEGG" id="vab:WPS_09320"/>
<keyword evidence="1" id="KW-0808">Transferase</keyword>
<dbReference type="Proteomes" id="UP001317532">
    <property type="component" value="Chromosome"/>
</dbReference>
<feature type="domain" description="Histidine kinase/HSP90-like ATPase" evidence="2">
    <location>
        <begin position="36"/>
        <end position="129"/>
    </location>
</feature>
<dbReference type="Pfam" id="PF13581">
    <property type="entry name" value="HATPase_c_2"/>
    <property type="match status" value="1"/>
</dbReference>
<protein>
    <recommendedName>
        <fullName evidence="2">Histidine kinase/HSP90-like ATPase domain-containing protein</fullName>
    </recommendedName>
</protein>
<reference evidence="3 4" key="1">
    <citation type="journal article" date="2022" name="ISME Commun">
        <title>Vulcanimicrobium alpinus gen. nov. sp. nov., the first cultivated representative of the candidate phylum 'Eremiobacterota', is a metabolically versatile aerobic anoxygenic phototroph.</title>
        <authorList>
            <person name="Yabe S."/>
            <person name="Muto K."/>
            <person name="Abe K."/>
            <person name="Yokota A."/>
            <person name="Staudigel H."/>
            <person name="Tebo B.M."/>
        </authorList>
    </citation>
    <scope>NUCLEOTIDE SEQUENCE [LARGE SCALE GENOMIC DNA]</scope>
    <source>
        <strain evidence="3 4">WC8-2</strain>
    </source>
</reference>